<dbReference type="GO" id="GO:0032790">
    <property type="term" value="P:ribosome disassembly"/>
    <property type="evidence" value="ECO:0007669"/>
    <property type="project" value="TreeGrafter"/>
</dbReference>
<keyword evidence="7" id="KW-0251">Elongation factor</keyword>
<dbReference type="NCBIfam" id="NF009381">
    <property type="entry name" value="PRK12740.1-5"/>
    <property type="match status" value="1"/>
</dbReference>
<dbReference type="CDD" id="cd03713">
    <property type="entry name" value="EFG_mtEFG_C"/>
    <property type="match status" value="1"/>
</dbReference>
<dbReference type="Pfam" id="PF00009">
    <property type="entry name" value="GTP_EFTU"/>
    <property type="match status" value="1"/>
</dbReference>
<gene>
    <name evidence="7" type="ORF">DFQ10_10224</name>
</gene>
<dbReference type="InterPro" id="IPR000640">
    <property type="entry name" value="EFG_V-like"/>
</dbReference>
<comment type="caution">
    <text evidence="7">The sequence shown here is derived from an EMBL/GenBank/DDBJ whole genome shotgun (WGS) entry which is preliminary data.</text>
</comment>
<evidence type="ECO:0000313" key="8">
    <source>
        <dbReference type="Proteomes" id="UP000256980"/>
    </source>
</evidence>
<dbReference type="NCBIfam" id="TIGR00231">
    <property type="entry name" value="small_GTP"/>
    <property type="match status" value="1"/>
</dbReference>
<dbReference type="Gene3D" id="3.30.70.240">
    <property type="match status" value="1"/>
</dbReference>
<keyword evidence="4" id="KW-0342">GTP-binding</keyword>
<dbReference type="EMBL" id="QRDV01000002">
    <property type="protein sequence ID" value="RED45157.1"/>
    <property type="molecule type" value="Genomic_DNA"/>
</dbReference>
<evidence type="ECO:0000256" key="2">
    <source>
        <dbReference type="ARBA" id="ARBA00017872"/>
    </source>
</evidence>
<dbReference type="Pfam" id="PF03764">
    <property type="entry name" value="EFG_IV"/>
    <property type="match status" value="2"/>
</dbReference>
<evidence type="ECO:0000259" key="6">
    <source>
        <dbReference type="PROSITE" id="PS51722"/>
    </source>
</evidence>
<organism evidence="7 8">
    <name type="scientific">Winogradskyella eximia</name>
    <dbReference type="NCBI Taxonomy" id="262006"/>
    <lineage>
        <taxon>Bacteria</taxon>
        <taxon>Pseudomonadati</taxon>
        <taxon>Bacteroidota</taxon>
        <taxon>Flavobacteriia</taxon>
        <taxon>Flavobacteriales</taxon>
        <taxon>Flavobacteriaceae</taxon>
        <taxon>Winogradskyella</taxon>
    </lineage>
</organism>
<dbReference type="InterPro" id="IPR005225">
    <property type="entry name" value="Small_GTP-bd"/>
</dbReference>
<dbReference type="Gene3D" id="3.40.50.300">
    <property type="entry name" value="P-loop containing nucleotide triphosphate hydrolases"/>
    <property type="match status" value="1"/>
</dbReference>
<dbReference type="Pfam" id="PF00679">
    <property type="entry name" value="EFG_C"/>
    <property type="match status" value="1"/>
</dbReference>
<dbReference type="SUPFAM" id="SSF50447">
    <property type="entry name" value="Translation proteins"/>
    <property type="match status" value="1"/>
</dbReference>
<dbReference type="RefSeq" id="WP_115816478.1">
    <property type="nucleotide sequence ID" value="NZ_QRDV01000002.1"/>
</dbReference>
<dbReference type="CDD" id="cd01434">
    <property type="entry name" value="EFG_mtEFG1_IV"/>
    <property type="match status" value="1"/>
</dbReference>
<accession>A0A3D9H6L2</accession>
<dbReference type="SUPFAM" id="SSF54211">
    <property type="entry name" value="Ribosomal protein S5 domain 2-like"/>
    <property type="match status" value="1"/>
</dbReference>
<dbReference type="CDD" id="cd04170">
    <property type="entry name" value="EF-G_bact"/>
    <property type="match status" value="1"/>
</dbReference>
<dbReference type="FunFam" id="3.30.70.240:FF:000001">
    <property type="entry name" value="Elongation factor G"/>
    <property type="match status" value="1"/>
</dbReference>
<dbReference type="AlphaFoldDB" id="A0A3D9H6L2"/>
<evidence type="ECO:0000256" key="5">
    <source>
        <dbReference type="ARBA" id="ARBA00024731"/>
    </source>
</evidence>
<dbReference type="InterPro" id="IPR041095">
    <property type="entry name" value="EFG_II"/>
</dbReference>
<dbReference type="Gene3D" id="3.30.70.870">
    <property type="entry name" value="Elongation Factor G (Translational Gtpase), domain 3"/>
    <property type="match status" value="1"/>
</dbReference>
<feature type="domain" description="Tr-type G" evidence="6">
    <location>
        <begin position="7"/>
        <end position="284"/>
    </location>
</feature>
<dbReference type="InterPro" id="IPR014721">
    <property type="entry name" value="Ribsml_uS5_D2-typ_fold_subgr"/>
</dbReference>
<dbReference type="InterPro" id="IPR035649">
    <property type="entry name" value="EFG_V"/>
</dbReference>
<dbReference type="Gene3D" id="3.30.230.10">
    <property type="match status" value="1"/>
</dbReference>
<dbReference type="GO" id="GO:0003924">
    <property type="term" value="F:GTPase activity"/>
    <property type="evidence" value="ECO:0007669"/>
    <property type="project" value="InterPro"/>
</dbReference>
<dbReference type="Proteomes" id="UP000256980">
    <property type="component" value="Unassembled WGS sequence"/>
</dbReference>
<dbReference type="Pfam" id="PF14492">
    <property type="entry name" value="EFG_III"/>
    <property type="match status" value="1"/>
</dbReference>
<sequence length="706" mass="79572">MKVFDNKHIKNVAFVGTHRAGKTTLSETMLFEAGLINRRGTVEQQNTISDYHEFEHQRGASVFSTPLHTEWRNYKINILDTPGLDDFIGEIMSSIRVADTIVTVINAKHGADIGTEIIWNYVDKYHKPTLFVINKIDSEKANFEMSFNSLKELVGNNAVLIQYPIKIDGAQCIIDVLKMKCYKFGPEGGKPEKLAIPKDQQDYAKKLHNELVEKAAENDEALMELYFEKGTLNEDELRQGIKLGMLNHDMFPVFCVSALKDMGTGRLMGFIDNVAPAAADLNPEQTIEGKIIKPEMNADTSLFVFKNVHQPNLGQITFFKVMSGEVKFNDKLYNTRTGEIETLNQLYIMDGKQKHAVQKLTVGDIGATTKLKFTETNDTLASNPKSGTIKPIKFPQPRLVKAVFAESNTEEEKLSDALKRMSSQDLTIDLSYNSETHQTLIGTQGELHLSTIEWILEHIYDVKARFEAPKISYRETIQRSATANYRHKKQSGGSGQFGQVHLKIEPYYEGMPEPEGFSLRGKEVVDLPWDGKLVFYNCIVGGVIDQRYLPSIMKGILDVMESGPLTDSYIRDIRVMVYDGKMHAVDSNDISFKIAGSYAFKEAFLNANPKLLEPIEQMQLRVPDEMIGNVMTELQSRRAIIQGIENEAHYQILKCAIPSVELTDFSSQLRSLTQGRATYSSSFDSYSAVPSHIQKQLIKEQELVTT</sequence>
<proteinExistence type="predicted"/>
<comment type="function">
    <text evidence="5">Catalyzes the GTP-dependent ribosomal translocation step during translation elongation. During this step, the ribosome changes from the pre-translocational (PRE) to the post-translocational (POST) state as the newly formed A-site-bound peptidyl-tRNA and P-site-bound deacylated tRNA move to the P and E sites, respectively. Catalyzes the coordinated movement of the two tRNA molecules, the mRNA and conformational changes in the ribosome.</text>
</comment>
<dbReference type="InterPro" id="IPR053905">
    <property type="entry name" value="EF-G-like_DII"/>
</dbReference>
<dbReference type="Pfam" id="PF22042">
    <property type="entry name" value="EF-G_D2"/>
    <property type="match status" value="1"/>
</dbReference>
<dbReference type="OrthoDB" id="9801591at2"/>
<evidence type="ECO:0000256" key="1">
    <source>
        <dbReference type="ARBA" id="ARBA00013902"/>
    </source>
</evidence>
<keyword evidence="7" id="KW-0648">Protein biosynthesis</keyword>
<dbReference type="SUPFAM" id="SSF52540">
    <property type="entry name" value="P-loop containing nucleoside triphosphate hydrolases"/>
    <property type="match status" value="1"/>
</dbReference>
<dbReference type="SMART" id="SM00889">
    <property type="entry name" value="EFG_IV"/>
    <property type="match status" value="1"/>
</dbReference>
<dbReference type="InterPro" id="IPR000795">
    <property type="entry name" value="T_Tr_GTP-bd_dom"/>
</dbReference>
<dbReference type="GO" id="GO:0005525">
    <property type="term" value="F:GTP binding"/>
    <property type="evidence" value="ECO:0007669"/>
    <property type="project" value="UniProtKB-KW"/>
</dbReference>
<name>A0A3D9H6L2_9FLAO</name>
<reference evidence="7 8" key="1">
    <citation type="submission" date="2018-07" db="EMBL/GenBank/DDBJ databases">
        <title>Genomic Encyclopedia of Type Strains, Phase III (KMG-III): the genomes of soil and plant-associated and newly described type strains.</title>
        <authorList>
            <person name="Whitman W."/>
        </authorList>
    </citation>
    <scope>NUCLEOTIDE SEQUENCE [LARGE SCALE GENOMIC DNA]</scope>
    <source>
        <strain evidence="7 8">CECT 7946</strain>
    </source>
</reference>
<dbReference type="PANTHER" id="PTHR43261:SF6">
    <property type="entry name" value="ELONGATION FACTOR G-LIKE PROTEIN"/>
    <property type="match status" value="1"/>
</dbReference>
<dbReference type="InterPro" id="IPR005517">
    <property type="entry name" value="Transl_elong_EFG/EF2_IV"/>
</dbReference>
<dbReference type="PROSITE" id="PS51722">
    <property type="entry name" value="G_TR_2"/>
    <property type="match status" value="1"/>
</dbReference>
<dbReference type="PANTHER" id="PTHR43261">
    <property type="entry name" value="TRANSLATION ELONGATION FACTOR G-RELATED"/>
    <property type="match status" value="1"/>
</dbReference>
<dbReference type="InterPro" id="IPR047872">
    <property type="entry name" value="EFG_IV"/>
</dbReference>
<dbReference type="SUPFAM" id="SSF54980">
    <property type="entry name" value="EF-G C-terminal domain-like"/>
    <property type="match status" value="2"/>
</dbReference>
<dbReference type="InterPro" id="IPR035647">
    <property type="entry name" value="EFG_III/V"/>
</dbReference>
<keyword evidence="8" id="KW-1185">Reference proteome</keyword>
<dbReference type="InterPro" id="IPR027417">
    <property type="entry name" value="P-loop_NTPase"/>
</dbReference>
<dbReference type="Gene3D" id="2.40.30.10">
    <property type="entry name" value="Translation factors"/>
    <property type="match status" value="1"/>
</dbReference>
<dbReference type="InterPro" id="IPR020568">
    <property type="entry name" value="Ribosomal_Su5_D2-typ_SF"/>
</dbReference>
<dbReference type="GO" id="GO:0003746">
    <property type="term" value="F:translation elongation factor activity"/>
    <property type="evidence" value="ECO:0007669"/>
    <property type="project" value="UniProtKB-KW"/>
</dbReference>
<protein>
    <recommendedName>
        <fullName evidence="2">Elongation factor G</fullName>
    </recommendedName>
    <alternativeName>
        <fullName evidence="1">Tetracycline resistance protein TetQ</fullName>
    </alternativeName>
</protein>
<dbReference type="SMART" id="SM00838">
    <property type="entry name" value="EFG_C"/>
    <property type="match status" value="1"/>
</dbReference>
<evidence type="ECO:0000313" key="7">
    <source>
        <dbReference type="EMBL" id="RED45157.1"/>
    </source>
</evidence>
<dbReference type="InterPro" id="IPR009000">
    <property type="entry name" value="Transl_B-barrel_sf"/>
</dbReference>
<keyword evidence="3" id="KW-0547">Nucleotide-binding</keyword>
<evidence type="ECO:0000256" key="4">
    <source>
        <dbReference type="ARBA" id="ARBA00023134"/>
    </source>
</evidence>
<evidence type="ECO:0000256" key="3">
    <source>
        <dbReference type="ARBA" id="ARBA00022741"/>
    </source>
</evidence>